<dbReference type="PIRSF" id="PIRSF028777">
    <property type="entry name" value="UCP028777"/>
    <property type="match status" value="1"/>
</dbReference>
<evidence type="ECO:0000256" key="1">
    <source>
        <dbReference type="SAM" id="Phobius"/>
    </source>
</evidence>
<feature type="domain" description="Inner membrane component" evidence="2">
    <location>
        <begin position="70"/>
        <end position="119"/>
    </location>
</feature>
<dbReference type="NCBIfam" id="NF008740">
    <property type="entry name" value="PRK11770.1-2"/>
    <property type="match status" value="1"/>
</dbReference>
<feature type="transmembrane region" description="Helical" evidence="1">
    <location>
        <begin position="30"/>
        <end position="52"/>
    </location>
</feature>
<dbReference type="OrthoDB" id="9790567at2"/>
<sequence>MKTIGNVLWLVFGGLEAALQYFIGGCLLMLTIVGIPFGLQAWKIGFFILWPFGSKVVSTSEGNGCLNAAMNLIWIVFAGIWISITHVFFGVCLYLTIIGIPFGHQHFKMASLALNPFGKDVQVQ</sequence>
<dbReference type="PANTHER" id="PTHR42903">
    <property type="entry name" value="INNER MEMBRANE PROTEIN YCCF"/>
    <property type="match status" value="1"/>
</dbReference>
<gene>
    <name evidence="3" type="ORF">HMPREF9304_08770</name>
</gene>
<proteinExistence type="predicted"/>
<feature type="domain" description="Inner membrane component" evidence="2">
    <location>
        <begin position="4"/>
        <end position="53"/>
    </location>
</feature>
<evidence type="ECO:0000313" key="3">
    <source>
        <dbReference type="EMBL" id="KGI21713.1"/>
    </source>
</evidence>
<dbReference type="Pfam" id="PF03733">
    <property type="entry name" value="YccF"/>
    <property type="match status" value="2"/>
</dbReference>
<dbReference type="AlphaFoldDB" id="A0A098YSZ4"/>
<dbReference type="GO" id="GO:0005886">
    <property type="term" value="C:plasma membrane"/>
    <property type="evidence" value="ECO:0007669"/>
    <property type="project" value="TreeGrafter"/>
</dbReference>
<dbReference type="InterPro" id="IPR052937">
    <property type="entry name" value="Inner_membrane_protein"/>
</dbReference>
<dbReference type="InterPro" id="IPR031308">
    <property type="entry name" value="UCP028777"/>
</dbReference>
<organism evidence="3 4">
    <name type="scientific">Hoylesella timonensis S9-PR14</name>
    <dbReference type="NCBI Taxonomy" id="1401062"/>
    <lineage>
        <taxon>Bacteria</taxon>
        <taxon>Pseudomonadati</taxon>
        <taxon>Bacteroidota</taxon>
        <taxon>Bacteroidia</taxon>
        <taxon>Bacteroidales</taxon>
        <taxon>Prevotellaceae</taxon>
        <taxon>Hoylesella</taxon>
    </lineage>
</organism>
<feature type="transmembrane region" description="Helical" evidence="1">
    <location>
        <begin position="6"/>
        <end position="23"/>
    </location>
</feature>
<dbReference type="RefSeq" id="WP_036928161.1">
    <property type="nucleotide sequence ID" value="NZ_JRPQ01000132.1"/>
</dbReference>
<accession>A0A098YSZ4</accession>
<keyword evidence="1" id="KW-1133">Transmembrane helix</keyword>
<evidence type="ECO:0000259" key="2">
    <source>
        <dbReference type="Pfam" id="PF03733"/>
    </source>
</evidence>
<dbReference type="PANTHER" id="PTHR42903:SF1">
    <property type="entry name" value="INNER MEMBRANE PROTEIN YCCF"/>
    <property type="match status" value="1"/>
</dbReference>
<dbReference type="InterPro" id="IPR005185">
    <property type="entry name" value="YccF"/>
</dbReference>
<keyword evidence="1" id="KW-0472">Membrane</keyword>
<comment type="caution">
    <text evidence="3">The sequence shown here is derived from an EMBL/GenBank/DDBJ whole genome shotgun (WGS) entry which is preliminary data.</text>
</comment>
<name>A0A098YSZ4_9BACT</name>
<dbReference type="Proteomes" id="UP000029723">
    <property type="component" value="Unassembled WGS sequence"/>
</dbReference>
<dbReference type="EMBL" id="JRPQ01000132">
    <property type="protein sequence ID" value="KGI21713.1"/>
    <property type="molecule type" value="Genomic_DNA"/>
</dbReference>
<evidence type="ECO:0000313" key="4">
    <source>
        <dbReference type="Proteomes" id="UP000029723"/>
    </source>
</evidence>
<feature type="transmembrane region" description="Helical" evidence="1">
    <location>
        <begin position="72"/>
        <end position="100"/>
    </location>
</feature>
<reference evidence="3 4" key="1">
    <citation type="submission" date="2014-07" db="EMBL/GenBank/DDBJ databases">
        <authorList>
            <person name="McCorrison J."/>
            <person name="Sanka R."/>
            <person name="Torralba M."/>
            <person name="Gillis M."/>
            <person name="Haft D.H."/>
            <person name="Methe B."/>
            <person name="Sutton G."/>
            <person name="Nelson K.E."/>
        </authorList>
    </citation>
    <scope>NUCLEOTIDE SEQUENCE [LARGE SCALE GENOMIC DNA]</scope>
    <source>
        <strain evidence="3 4">S9-PR14</strain>
    </source>
</reference>
<keyword evidence="1" id="KW-0812">Transmembrane</keyword>
<protein>
    <submittedName>
        <fullName evidence="3">Membrane protein</fullName>
    </submittedName>
</protein>